<evidence type="ECO:0000313" key="2">
    <source>
        <dbReference type="Proteomes" id="UP000034681"/>
    </source>
</evidence>
<name>A0A0M2Q2F2_PROHO</name>
<accession>A0A0M2Q2F2</accession>
<dbReference type="Proteomes" id="UP000034681">
    <property type="component" value="Unassembled WGS sequence"/>
</dbReference>
<protein>
    <submittedName>
        <fullName evidence="1">Uncharacterized protein</fullName>
    </submittedName>
</protein>
<sequence length="68" mass="7578">MPWITIRTTPNRWEAELVQQMLDAQDIPSRIIDLGAPTYLCVGGPTAVQVLSQDRWTALLLLSTPEGE</sequence>
<keyword evidence="2" id="KW-1185">Reference proteome</keyword>
<dbReference type="AlphaFoldDB" id="A0A0M2Q2F2"/>
<reference evidence="1" key="1">
    <citation type="submission" date="2012-04" db="EMBL/GenBank/DDBJ databases">
        <authorList>
            <person name="Borisov I.G."/>
            <person name="Ivanikova N.V."/>
            <person name="Pinevich A.V."/>
        </authorList>
    </citation>
    <scope>NUCLEOTIDE SEQUENCE [LARGE SCALE GENOMIC DNA]</scope>
    <source>
        <strain evidence="1">CALU 1027</strain>
    </source>
</reference>
<proteinExistence type="predicted"/>
<evidence type="ECO:0000313" key="1">
    <source>
        <dbReference type="EMBL" id="KKJ01438.1"/>
    </source>
</evidence>
<comment type="caution">
    <text evidence="1">The sequence shown here is derived from an EMBL/GenBank/DDBJ whole genome shotgun (WGS) entry which is preliminary data.</text>
</comment>
<gene>
    <name evidence="1" type="ORF">PROH_03640</name>
</gene>
<dbReference type="eggNOG" id="ENOG5032ZU2">
    <property type="taxonomic scope" value="Bacteria"/>
</dbReference>
<organism evidence="1 2">
    <name type="scientific">Prochlorothrix hollandica PCC 9006 = CALU 1027</name>
    <dbReference type="NCBI Taxonomy" id="317619"/>
    <lineage>
        <taxon>Bacteria</taxon>
        <taxon>Bacillati</taxon>
        <taxon>Cyanobacteriota</taxon>
        <taxon>Cyanophyceae</taxon>
        <taxon>Prochlorotrichales</taxon>
        <taxon>Prochlorotrichaceae</taxon>
        <taxon>Prochlorothrix</taxon>
    </lineage>
</organism>
<dbReference type="RefSeq" id="WP_017714156.1">
    <property type="nucleotide sequence ID" value="NZ_KB235941.1"/>
</dbReference>
<dbReference type="EMBL" id="AJTX02000002">
    <property type="protein sequence ID" value="KKJ01438.1"/>
    <property type="molecule type" value="Genomic_DNA"/>
</dbReference>
<dbReference type="OrthoDB" id="464459at2"/>